<feature type="chain" id="PRO_5012780164" description="Lipoprotein" evidence="1">
    <location>
        <begin position="21"/>
        <end position="366"/>
    </location>
</feature>
<evidence type="ECO:0000256" key="1">
    <source>
        <dbReference type="SAM" id="SignalP"/>
    </source>
</evidence>
<sequence length="366" mass="41558">MINRFSRLVLFMMVVPLISACLTTRDSYPGIDPIKANHFSEQKRVYIGNTPELTSEQNEVFKESLGEHLPSQFQIVNTPDRAHIKLDQISFLRKKGTFSYQSGFCSNRSGNIDVFFKLLFPLPITNCANQLSLTLSTKNSARNLYSSGIEKKWAYPPFVVLLPFSKAYEYASNSDSSYLKMHAENIADQAIDFIAQQSHRGYSSGKQSRPLKQWQQYRKNRVYTRLGASIQCDSDRMRYLELGQRWSTLSNDAQVGISYSRDSSQKERDYKEEYLAFTAGLQHNLYSTEFTPVFGGDLNYGRLCQLESAKNGNQSKRCRGEFRYGFYAGYALFRKSPVTLDLGAKLRFGSDGSNYGPVSILIGVGI</sequence>
<reference evidence="3" key="1">
    <citation type="submission" date="2017-04" db="EMBL/GenBank/DDBJ databases">
        <authorList>
            <person name="Varghese N."/>
            <person name="Submissions S."/>
        </authorList>
    </citation>
    <scope>NUCLEOTIDE SEQUENCE [LARGE SCALE GENOMIC DNA]</scope>
    <source>
        <strain evidence="3">RKEM611</strain>
    </source>
</reference>
<dbReference type="AlphaFoldDB" id="A0A1Y6CQX2"/>
<gene>
    <name evidence="2" type="ORF">SAMN06296036_13919</name>
</gene>
<evidence type="ECO:0008006" key="4">
    <source>
        <dbReference type="Google" id="ProtNLM"/>
    </source>
</evidence>
<keyword evidence="1" id="KW-0732">Signal</keyword>
<protein>
    <recommendedName>
        <fullName evidence="4">Lipoprotein</fullName>
    </recommendedName>
</protein>
<organism evidence="2 3">
    <name type="scientific">Pseudobacteriovorax antillogorgiicola</name>
    <dbReference type="NCBI Taxonomy" id="1513793"/>
    <lineage>
        <taxon>Bacteria</taxon>
        <taxon>Pseudomonadati</taxon>
        <taxon>Bdellovibrionota</taxon>
        <taxon>Oligoflexia</taxon>
        <taxon>Oligoflexales</taxon>
        <taxon>Pseudobacteriovoracaceae</taxon>
        <taxon>Pseudobacteriovorax</taxon>
    </lineage>
</organism>
<dbReference type="EMBL" id="FWZT01000039">
    <property type="protein sequence ID" value="SMF82078.1"/>
    <property type="molecule type" value="Genomic_DNA"/>
</dbReference>
<evidence type="ECO:0000313" key="2">
    <source>
        <dbReference type="EMBL" id="SMF82078.1"/>
    </source>
</evidence>
<keyword evidence="3" id="KW-1185">Reference proteome</keyword>
<accession>A0A1Y6CQX2</accession>
<proteinExistence type="predicted"/>
<feature type="signal peptide" evidence="1">
    <location>
        <begin position="1"/>
        <end position="20"/>
    </location>
</feature>
<dbReference type="STRING" id="1513793.SAMN06296036_13919"/>
<dbReference type="PROSITE" id="PS51257">
    <property type="entry name" value="PROKAR_LIPOPROTEIN"/>
    <property type="match status" value="1"/>
</dbReference>
<name>A0A1Y6CQX2_9BACT</name>
<dbReference type="Proteomes" id="UP000192907">
    <property type="component" value="Unassembled WGS sequence"/>
</dbReference>
<evidence type="ECO:0000313" key="3">
    <source>
        <dbReference type="Proteomes" id="UP000192907"/>
    </source>
</evidence>